<dbReference type="OrthoDB" id="6206554at2"/>
<dbReference type="EMBL" id="OLKH01000071">
    <property type="protein sequence ID" value="SPE76786.1"/>
    <property type="molecule type" value="Genomic_DNA"/>
</dbReference>
<dbReference type="EMBL" id="RQSM01000003">
    <property type="protein sequence ID" value="RVU90694.1"/>
    <property type="molecule type" value="Genomic_DNA"/>
</dbReference>
<dbReference type="Pfam" id="PF07584">
    <property type="entry name" value="BatA"/>
    <property type="match status" value="1"/>
</dbReference>
<evidence type="ECO:0000256" key="3">
    <source>
        <dbReference type="ARBA" id="ARBA00022989"/>
    </source>
</evidence>
<evidence type="ECO:0000259" key="6">
    <source>
        <dbReference type="PROSITE" id="PS50234"/>
    </source>
</evidence>
<evidence type="ECO:0000256" key="2">
    <source>
        <dbReference type="ARBA" id="ARBA00022692"/>
    </source>
</evidence>
<dbReference type="PANTHER" id="PTHR22550:SF5">
    <property type="entry name" value="LEUCINE ZIPPER PROTEIN 4"/>
    <property type="match status" value="1"/>
</dbReference>
<keyword evidence="1" id="KW-1003">Cell membrane</keyword>
<evidence type="ECO:0000313" key="9">
    <source>
        <dbReference type="Proteomes" id="UP000238180"/>
    </source>
</evidence>
<organism evidence="8 9">
    <name type="scientific">Flavobacterium columnare</name>
    <dbReference type="NCBI Taxonomy" id="996"/>
    <lineage>
        <taxon>Bacteria</taxon>
        <taxon>Pseudomonadati</taxon>
        <taxon>Bacteroidota</taxon>
        <taxon>Flavobacteriia</taxon>
        <taxon>Flavobacteriales</taxon>
        <taxon>Flavobacteriaceae</taxon>
        <taxon>Flavobacterium</taxon>
    </lineage>
</organism>
<evidence type="ECO:0000313" key="10">
    <source>
        <dbReference type="Proteomes" id="UP000288951"/>
    </source>
</evidence>
<dbReference type="InterPro" id="IPR024163">
    <property type="entry name" value="Aerotolerance_reg_N"/>
</dbReference>
<feature type="domain" description="VWFA" evidence="6">
    <location>
        <begin position="91"/>
        <end position="297"/>
    </location>
</feature>
<dbReference type="SMART" id="SM00327">
    <property type="entry name" value="VWA"/>
    <property type="match status" value="1"/>
</dbReference>
<keyword evidence="10" id="KW-1185">Reference proteome</keyword>
<dbReference type="InterPro" id="IPR050768">
    <property type="entry name" value="UPF0353/GerABKA_families"/>
</dbReference>
<dbReference type="Pfam" id="PF00092">
    <property type="entry name" value="VWA"/>
    <property type="match status" value="1"/>
</dbReference>
<protein>
    <submittedName>
        <fullName evidence="7">VWA domain-containing protein</fullName>
    </submittedName>
    <submittedName>
        <fullName evidence="8">von Willebrand factor type A domain protein</fullName>
    </submittedName>
</protein>
<evidence type="ECO:0000313" key="8">
    <source>
        <dbReference type="EMBL" id="SPE76786.1"/>
    </source>
</evidence>
<dbReference type="InterPro" id="IPR002035">
    <property type="entry name" value="VWF_A"/>
</dbReference>
<feature type="transmembrane region" description="Helical" evidence="5">
    <location>
        <begin position="56"/>
        <end position="74"/>
    </location>
</feature>
<feature type="transmembrane region" description="Helical" evidence="5">
    <location>
        <begin position="6"/>
        <end position="25"/>
    </location>
</feature>
<dbReference type="PROSITE" id="PS50234">
    <property type="entry name" value="VWFA"/>
    <property type="match status" value="1"/>
</dbReference>
<reference evidence="7" key="2">
    <citation type="submission" date="2018-12" db="EMBL/GenBank/DDBJ databases">
        <title>Draft genome sequence of Flaovobacterium columnare ARS1 isolated from channel catfish in Alabama.</title>
        <authorList>
            <person name="Cai W."/>
            <person name="Arias C."/>
        </authorList>
    </citation>
    <scope>NUCLEOTIDE SEQUENCE [LARGE SCALE GENOMIC DNA]</scope>
    <source>
        <strain evidence="7">ARS1</strain>
    </source>
</reference>
<keyword evidence="2 5" id="KW-0812">Transmembrane</keyword>
<dbReference type="PANTHER" id="PTHR22550">
    <property type="entry name" value="SPORE GERMINATION PROTEIN"/>
    <property type="match status" value="1"/>
</dbReference>
<name>A0A2N9P8Z3_9FLAO</name>
<dbReference type="SUPFAM" id="SSF53300">
    <property type="entry name" value="vWA-like"/>
    <property type="match status" value="1"/>
</dbReference>
<sequence length="349" mass="39014">MYELDEPRYLYLLFLLPLLIGLFLWNQFWKRKKQEEFGDLELIKKLSPQKSTFKPTLKFIVFLSALGMLIIGLVNPKIGTKVEKVKREGIDIVFAIDISKSMLCEDIAPSRLEKSKQLVSQVINGLGSDRIGIIAYSGSAFPVLPITTDYNAAKMFLQGMNPGMISSQGSNLDEAIQLTEKYFEGSGNISKLLVMVTDGEDHSEKAQDAAAQARKKGIKIITIGVGTLNGGPIPIRNGNAVSYHKNKETGETVTTKLRPEALEAIAKAANGGYINGTNTKQVVDFMRKSLNNIQKTQFEATEMANFQSQFQWFLGLGFFLLLLDVFLLETKTKWVQKLDLFNEKSKQKE</sequence>
<evidence type="ECO:0000256" key="5">
    <source>
        <dbReference type="SAM" id="Phobius"/>
    </source>
</evidence>
<reference evidence="8" key="1">
    <citation type="submission" date="2018-02" db="EMBL/GenBank/DDBJ databases">
        <authorList>
            <person name="Cohen D.B."/>
            <person name="Kent A.D."/>
        </authorList>
    </citation>
    <scope>NUCLEOTIDE SEQUENCE [LARGE SCALE GENOMIC DNA]</scope>
    <source>
        <strain evidence="8">CIP109753</strain>
    </source>
</reference>
<dbReference type="InterPro" id="IPR036465">
    <property type="entry name" value="vWFA_dom_sf"/>
</dbReference>
<gene>
    <name evidence="7" type="ORF">EH230_07205</name>
    <name evidence="8" type="ORF">FLACOL_00775</name>
</gene>
<feature type="transmembrane region" description="Helical" evidence="5">
    <location>
        <begin position="310"/>
        <end position="328"/>
    </location>
</feature>
<dbReference type="Proteomes" id="UP000288951">
    <property type="component" value="Unassembled WGS sequence"/>
</dbReference>
<evidence type="ECO:0000256" key="1">
    <source>
        <dbReference type="ARBA" id="ARBA00022475"/>
    </source>
</evidence>
<keyword evidence="3 5" id="KW-1133">Transmembrane helix</keyword>
<keyword evidence="4 5" id="KW-0472">Membrane</keyword>
<dbReference type="Proteomes" id="UP000238180">
    <property type="component" value="Unassembled WGS sequence"/>
</dbReference>
<accession>A0A2N9P8Z3</accession>
<dbReference type="RefSeq" id="WP_105195682.1">
    <property type="nucleotide sequence ID" value="NZ_OLKH01000071.1"/>
</dbReference>
<evidence type="ECO:0000256" key="4">
    <source>
        <dbReference type="ARBA" id="ARBA00023136"/>
    </source>
</evidence>
<dbReference type="Gene3D" id="3.40.50.410">
    <property type="entry name" value="von Willebrand factor, type A domain"/>
    <property type="match status" value="1"/>
</dbReference>
<dbReference type="AlphaFoldDB" id="A0A2N9P8Z3"/>
<proteinExistence type="predicted"/>
<evidence type="ECO:0000313" key="7">
    <source>
        <dbReference type="EMBL" id="RVU90694.1"/>
    </source>
</evidence>